<dbReference type="SMART" id="SM00612">
    <property type="entry name" value="Kelch"/>
    <property type="match status" value="3"/>
</dbReference>
<dbReference type="SUPFAM" id="SSF117281">
    <property type="entry name" value="Kelch motif"/>
    <property type="match status" value="1"/>
</dbReference>
<dbReference type="Gene3D" id="2.120.10.80">
    <property type="entry name" value="Kelch-type beta propeller"/>
    <property type="match status" value="2"/>
</dbReference>
<dbReference type="OrthoDB" id="10251809at2759"/>
<evidence type="ECO:0000313" key="6">
    <source>
        <dbReference type="Proteomes" id="UP001165740"/>
    </source>
</evidence>
<dbReference type="PANTHER" id="PTHR46647">
    <property type="entry name" value="RAB9 EFFECTOR PROTEIN WITH KELCH MOTIFS"/>
    <property type="match status" value="1"/>
</dbReference>
<evidence type="ECO:0000256" key="2">
    <source>
        <dbReference type="ARBA" id="ARBA00022737"/>
    </source>
</evidence>
<evidence type="ECO:0000313" key="7">
    <source>
        <dbReference type="RefSeq" id="XP_055896305.1"/>
    </source>
</evidence>
<gene>
    <name evidence="7" type="primary">LOC106071362</name>
</gene>
<sequence>MELHPFLDSNVRPAPYWWYILLMTGETPSMRVGHSATFVPAVHTNESDRVFVIGGANPSQIFSEVNVLDLKTKSWDTLEAPGFRGRYEHSAFCVDNLPGQLFVFGGATQSGSLNDVQKLDLATGAWTDVKVAGTAPSPRTHRSSVVIGAKVYFYSGGHSGQDPVGDRRVHCLDTVSMTWSTLAPQGESPKPRHGHIMVAIKNKIYLHGGMAGSTFYDDLYVLDLERCLWSCVKKKKTFPPARAAHEAILFGDEIIIFGGMNKAGALNDCYKLNTEKNTWTKLDYESPAPPNRLDFAMCLIKLKVPLHSCQTESDTPAELSKTSVQAKQILERELKPGSASSRDSLSDTSTADEPLYALEADVTHGAQPSALVNDSDRGDSTTSSQETVEISLVMINGGMDTEGEIFDDTLVLCLT</sequence>
<keyword evidence="1" id="KW-0880">Kelch repeat</keyword>
<dbReference type="RefSeq" id="XP_055896305.1">
    <property type="nucleotide sequence ID" value="XM_056040330.1"/>
</dbReference>
<dbReference type="PANTHER" id="PTHR46647:SF1">
    <property type="entry name" value="RAB9 EFFECTOR PROTEIN WITH KELCH MOTIFS"/>
    <property type="match status" value="1"/>
</dbReference>
<dbReference type="Pfam" id="PF24681">
    <property type="entry name" value="Kelch_KLHDC2_KLHL20_DRC7"/>
    <property type="match status" value="1"/>
</dbReference>
<dbReference type="AlphaFoldDB" id="A0A9W3BA43"/>
<name>A0A9W3BA43_BIOGL</name>
<accession>A0A9W3BA43</accession>
<dbReference type="InterPro" id="IPR006652">
    <property type="entry name" value="Kelch_1"/>
</dbReference>
<keyword evidence="6" id="KW-1185">Reference proteome</keyword>
<dbReference type="InterPro" id="IPR052124">
    <property type="entry name" value="Rab9_kelch_effector"/>
</dbReference>
<comment type="function">
    <text evidence="3">Rab9 effector required for endosome to trans-Golgi network (TGN) transport.</text>
</comment>
<dbReference type="OMA" id="CTPGSIW"/>
<protein>
    <recommendedName>
        <fullName evidence="4">Rab9 effector protein with kelch motifs</fullName>
    </recommendedName>
</protein>
<dbReference type="GeneID" id="106071362"/>
<reference evidence="7" key="1">
    <citation type="submission" date="2025-08" db="UniProtKB">
        <authorList>
            <consortium name="RefSeq"/>
        </authorList>
    </citation>
    <scope>IDENTIFICATION</scope>
</reference>
<organism evidence="6 7">
    <name type="scientific">Biomphalaria glabrata</name>
    <name type="common">Bloodfluke planorb</name>
    <name type="synonym">Freshwater snail</name>
    <dbReference type="NCBI Taxonomy" id="6526"/>
    <lineage>
        <taxon>Eukaryota</taxon>
        <taxon>Metazoa</taxon>
        <taxon>Spiralia</taxon>
        <taxon>Lophotrochozoa</taxon>
        <taxon>Mollusca</taxon>
        <taxon>Gastropoda</taxon>
        <taxon>Heterobranchia</taxon>
        <taxon>Euthyneura</taxon>
        <taxon>Panpulmonata</taxon>
        <taxon>Hygrophila</taxon>
        <taxon>Lymnaeoidea</taxon>
        <taxon>Planorbidae</taxon>
        <taxon>Biomphalaria</taxon>
    </lineage>
</organism>
<proteinExistence type="predicted"/>
<evidence type="ECO:0000256" key="4">
    <source>
        <dbReference type="ARBA" id="ARBA00039295"/>
    </source>
</evidence>
<evidence type="ECO:0000256" key="1">
    <source>
        <dbReference type="ARBA" id="ARBA00022441"/>
    </source>
</evidence>
<dbReference type="InterPro" id="IPR015915">
    <property type="entry name" value="Kelch-typ_b-propeller"/>
</dbReference>
<evidence type="ECO:0000256" key="5">
    <source>
        <dbReference type="SAM" id="MobiDB-lite"/>
    </source>
</evidence>
<feature type="region of interest" description="Disordered" evidence="5">
    <location>
        <begin position="366"/>
        <end position="385"/>
    </location>
</feature>
<keyword evidence="2" id="KW-0677">Repeat</keyword>
<dbReference type="Proteomes" id="UP001165740">
    <property type="component" value="Chromosome 9"/>
</dbReference>
<evidence type="ECO:0000256" key="3">
    <source>
        <dbReference type="ARBA" id="ARBA00037224"/>
    </source>
</evidence>